<proteinExistence type="predicted"/>
<protein>
    <recommendedName>
        <fullName evidence="1">Aminoglycoside phosphotransferase domain-containing protein</fullName>
    </recommendedName>
</protein>
<feature type="domain" description="Aminoglycoside phosphotransferase" evidence="1">
    <location>
        <begin position="38"/>
        <end position="246"/>
    </location>
</feature>
<dbReference type="InterPro" id="IPR002575">
    <property type="entry name" value="Aminoglycoside_PTrfase"/>
</dbReference>
<accession>A0A8D5FI25</accession>
<evidence type="ECO:0000313" key="3">
    <source>
        <dbReference type="Proteomes" id="UP000826725"/>
    </source>
</evidence>
<dbReference type="InterPro" id="IPR051678">
    <property type="entry name" value="AGP_Transferase"/>
</dbReference>
<dbReference type="Proteomes" id="UP000826725">
    <property type="component" value="Chromosome"/>
</dbReference>
<keyword evidence="3" id="KW-1185">Reference proteome</keyword>
<dbReference type="RefSeq" id="WP_228854411.1">
    <property type="nucleotide sequence ID" value="NZ_AP024086.1"/>
</dbReference>
<dbReference type="AlphaFoldDB" id="A0A8D5FI25"/>
<gene>
    <name evidence="2" type="ORF">DGMP_27000</name>
</gene>
<organism evidence="2 3">
    <name type="scientific">Desulfomarina profundi</name>
    <dbReference type="NCBI Taxonomy" id="2772557"/>
    <lineage>
        <taxon>Bacteria</taxon>
        <taxon>Pseudomonadati</taxon>
        <taxon>Thermodesulfobacteriota</taxon>
        <taxon>Desulfobulbia</taxon>
        <taxon>Desulfobulbales</taxon>
        <taxon>Desulfobulbaceae</taxon>
        <taxon>Desulfomarina</taxon>
    </lineage>
</organism>
<reference evidence="2" key="1">
    <citation type="submission" date="2020-09" db="EMBL/GenBank/DDBJ databases">
        <title>Desulfogranum mesoprofundum gen. nov., sp. nov., a novel mesophilic, sulfate-reducing chemolithoautotroph isolated from a deep-sea hydrothermal vent chimney in the Suiyo Seamount.</title>
        <authorList>
            <person name="Hashimoto Y."/>
            <person name="Nakagawa S."/>
        </authorList>
    </citation>
    <scope>NUCLEOTIDE SEQUENCE</scope>
    <source>
        <strain evidence="2">KT2</strain>
    </source>
</reference>
<dbReference type="Pfam" id="PF01636">
    <property type="entry name" value="APH"/>
    <property type="match status" value="1"/>
</dbReference>
<dbReference type="PANTHER" id="PTHR21310">
    <property type="entry name" value="AMINOGLYCOSIDE PHOSPHOTRANSFERASE-RELATED-RELATED"/>
    <property type="match status" value="1"/>
</dbReference>
<evidence type="ECO:0000259" key="1">
    <source>
        <dbReference type="Pfam" id="PF01636"/>
    </source>
</evidence>
<name>A0A8D5FI25_9BACT</name>
<sequence>MTNKTIDPITRYQHHVVHYLRTAPWHNDLPVRDDHFTVLPLASGEYNLNYLLRGTTTNLVFRVNMGTQINRDDQILYEFNTLKLLKNSRVTPVPFFADDTREFIDRGILIMEYLPGRHLDYRKDLKNAARVFATIHQIIPPDKNHLIRETRSLSLILVECQQLVEKYISSELANPNICRLLEKIIAQAEKKKGEEQYYIENPWLTIVNTEVNSGNFIVNRTAGTTHLIDWEMARQGDPSSDLCHFISPLTTLWKTDYRFTPGDSTLFFNEYKKYITSEKLRESLYERVRIKAPFVLLRGISWSAMAWVGYQGQYSGIRNKDTWQTLQRYLDEDFIRSLFSSFLDS</sequence>
<dbReference type="KEGG" id="dbk:DGMP_27000"/>
<evidence type="ECO:0000313" key="2">
    <source>
        <dbReference type="EMBL" id="BCL62007.1"/>
    </source>
</evidence>
<dbReference type="EMBL" id="AP024086">
    <property type="protein sequence ID" value="BCL62007.1"/>
    <property type="molecule type" value="Genomic_DNA"/>
</dbReference>